<dbReference type="AlphaFoldDB" id="A0A1I7XTE3"/>
<accession>A0A1I7XTE3</accession>
<organism evidence="2 3">
    <name type="scientific">Heterorhabditis bacteriophora</name>
    <name type="common">Entomopathogenic nematode worm</name>
    <dbReference type="NCBI Taxonomy" id="37862"/>
    <lineage>
        <taxon>Eukaryota</taxon>
        <taxon>Metazoa</taxon>
        <taxon>Ecdysozoa</taxon>
        <taxon>Nematoda</taxon>
        <taxon>Chromadorea</taxon>
        <taxon>Rhabditida</taxon>
        <taxon>Rhabditina</taxon>
        <taxon>Rhabditomorpha</taxon>
        <taxon>Strongyloidea</taxon>
        <taxon>Heterorhabditidae</taxon>
        <taxon>Heterorhabditis</taxon>
    </lineage>
</organism>
<keyword evidence="1" id="KW-0472">Membrane</keyword>
<keyword evidence="2" id="KW-1185">Reference proteome</keyword>
<evidence type="ECO:0000313" key="3">
    <source>
        <dbReference type="WBParaSite" id="Hba_20796"/>
    </source>
</evidence>
<feature type="transmembrane region" description="Helical" evidence="1">
    <location>
        <begin position="20"/>
        <end position="43"/>
    </location>
</feature>
<name>A0A1I7XTE3_HETBA</name>
<dbReference type="WBParaSite" id="Hba_20796">
    <property type="protein sequence ID" value="Hba_20796"/>
    <property type="gene ID" value="Hba_20796"/>
</dbReference>
<keyword evidence="1" id="KW-1133">Transmembrane helix</keyword>
<evidence type="ECO:0000256" key="1">
    <source>
        <dbReference type="SAM" id="Phobius"/>
    </source>
</evidence>
<evidence type="ECO:0000313" key="2">
    <source>
        <dbReference type="Proteomes" id="UP000095283"/>
    </source>
</evidence>
<proteinExistence type="predicted"/>
<dbReference type="Proteomes" id="UP000095283">
    <property type="component" value="Unplaced"/>
</dbReference>
<reference evidence="3" key="1">
    <citation type="submission" date="2016-11" db="UniProtKB">
        <authorList>
            <consortium name="WormBaseParasite"/>
        </authorList>
    </citation>
    <scope>IDENTIFICATION</scope>
</reference>
<protein>
    <submittedName>
        <fullName evidence="3">Uncharacterized protein</fullName>
    </submittedName>
</protein>
<keyword evidence="1" id="KW-0812">Transmembrane</keyword>
<sequence length="44" mass="5470">MPSNFMNLGWITNNSLLLRATIGLRIILFEYFFFIYMYIYIYYE</sequence>